<evidence type="ECO:0000313" key="1">
    <source>
        <dbReference type="EMBL" id="DAE32944.1"/>
    </source>
</evidence>
<protein>
    <submittedName>
        <fullName evidence="1">Uncharacterized protein</fullName>
    </submittedName>
</protein>
<organism evidence="1">
    <name type="scientific">virus sp. ctBS918</name>
    <dbReference type="NCBI Taxonomy" id="2825807"/>
    <lineage>
        <taxon>Viruses</taxon>
    </lineage>
</organism>
<sequence length="94" mass="10496">MAYLQVTENDLEIGDVLSITSDNGKTLKALQMLIGNQTKASMSIDFDNNCLVFKVNDTDMNLPQLQCNLSKSIIKNMICGLKEFYNLLSEEATE</sequence>
<accession>A0A8S5RNL8</accession>
<reference evidence="1" key="1">
    <citation type="journal article" date="2021" name="Proc. Natl. Acad. Sci. U.S.A.">
        <title>A Catalog of Tens of Thousands of Viruses from Human Metagenomes Reveals Hidden Associations with Chronic Diseases.</title>
        <authorList>
            <person name="Tisza M.J."/>
            <person name="Buck C.B."/>
        </authorList>
    </citation>
    <scope>NUCLEOTIDE SEQUENCE</scope>
    <source>
        <strain evidence="1">CtBS918</strain>
    </source>
</reference>
<name>A0A8S5RNL8_9VIRU</name>
<dbReference type="EMBL" id="BK059130">
    <property type="protein sequence ID" value="DAE32944.1"/>
    <property type="molecule type" value="Genomic_DNA"/>
</dbReference>
<proteinExistence type="predicted"/>